<proteinExistence type="predicted"/>
<evidence type="ECO:0000313" key="2">
    <source>
        <dbReference type="Proteomes" id="UP000712600"/>
    </source>
</evidence>
<reference evidence="1" key="1">
    <citation type="submission" date="2019-12" db="EMBL/GenBank/DDBJ databases">
        <title>Genome sequencing and annotation of Brassica cretica.</title>
        <authorList>
            <person name="Studholme D.J."/>
            <person name="Sarris P."/>
        </authorList>
    </citation>
    <scope>NUCLEOTIDE SEQUENCE</scope>
    <source>
        <strain evidence="1">PFS-109/04</strain>
        <tissue evidence="1">Leaf</tissue>
    </source>
</reference>
<gene>
    <name evidence="1" type="ORF">F2Q69_00060159</name>
</gene>
<comment type="caution">
    <text evidence="1">The sequence shown here is derived from an EMBL/GenBank/DDBJ whole genome shotgun (WGS) entry which is preliminary data.</text>
</comment>
<protein>
    <submittedName>
        <fullName evidence="1">Uncharacterized protein</fullName>
    </submittedName>
</protein>
<dbReference type="EMBL" id="QGKX02000095">
    <property type="protein sequence ID" value="KAF3572365.1"/>
    <property type="molecule type" value="Genomic_DNA"/>
</dbReference>
<organism evidence="1 2">
    <name type="scientific">Brassica cretica</name>
    <name type="common">Mustard</name>
    <dbReference type="NCBI Taxonomy" id="69181"/>
    <lineage>
        <taxon>Eukaryota</taxon>
        <taxon>Viridiplantae</taxon>
        <taxon>Streptophyta</taxon>
        <taxon>Embryophyta</taxon>
        <taxon>Tracheophyta</taxon>
        <taxon>Spermatophyta</taxon>
        <taxon>Magnoliopsida</taxon>
        <taxon>eudicotyledons</taxon>
        <taxon>Gunneridae</taxon>
        <taxon>Pentapetalae</taxon>
        <taxon>rosids</taxon>
        <taxon>malvids</taxon>
        <taxon>Brassicales</taxon>
        <taxon>Brassicaceae</taxon>
        <taxon>Brassiceae</taxon>
        <taxon>Brassica</taxon>
    </lineage>
</organism>
<evidence type="ECO:0000313" key="1">
    <source>
        <dbReference type="EMBL" id="KAF3572365.1"/>
    </source>
</evidence>
<accession>A0A8S9RI18</accession>
<dbReference type="AlphaFoldDB" id="A0A8S9RI18"/>
<sequence>MTRRPCRPVCARLRLPLVSLDGGDRIVAELRSSDDHVDPTTIVIVSLVVWPPAAFIPGLVSLGTSLRGWIPVRLRGAISLEDEIFHAGYFREFSG</sequence>
<name>A0A8S9RI18_BRACR</name>
<dbReference type="Proteomes" id="UP000712600">
    <property type="component" value="Unassembled WGS sequence"/>
</dbReference>